<dbReference type="PANTHER" id="PTHR30146">
    <property type="entry name" value="LACI-RELATED TRANSCRIPTIONAL REPRESSOR"/>
    <property type="match status" value="1"/>
</dbReference>
<dbReference type="EMBL" id="UHEF01000003">
    <property type="protein sequence ID" value="SUN32015.1"/>
    <property type="molecule type" value="Genomic_DNA"/>
</dbReference>
<organism evidence="1">
    <name type="scientific">Staphylococcus schleiferi</name>
    <dbReference type="NCBI Taxonomy" id="1295"/>
    <lineage>
        <taxon>Bacteria</taxon>
        <taxon>Bacillati</taxon>
        <taxon>Bacillota</taxon>
        <taxon>Bacilli</taxon>
        <taxon>Bacillales</taxon>
        <taxon>Staphylococcaceae</taxon>
        <taxon>Staphylococcus</taxon>
    </lineage>
</organism>
<proteinExistence type="predicted"/>
<name>A0A7Z7W2B7_STASC</name>
<accession>A0A7Z7W2B7</accession>
<evidence type="ECO:0000313" key="1">
    <source>
        <dbReference type="EMBL" id="SUN32015.1"/>
    </source>
</evidence>
<dbReference type="PANTHER" id="PTHR30146:SF154">
    <property type="entry name" value="TRANSCRIPTION REGULATOR, MEMBER OF GALR FAMILY"/>
    <property type="match status" value="1"/>
</dbReference>
<sequence length="135" mass="15302">MKKDIAVGIHRKRGLLDQLAKYQIKPNIHETNFTYVEAQKDVANVLENVEQVDAVVGATDTIALAAYKYYSDKKDVMKPHQIYGFGGDPMTQLVSPSIKTIHYNYFEAGQCAMEEIQQMLKKQDMPYSVTVDVNI</sequence>
<dbReference type="SUPFAM" id="SSF53822">
    <property type="entry name" value="Periplasmic binding protein-like I"/>
    <property type="match status" value="1"/>
</dbReference>
<dbReference type="InterPro" id="IPR028082">
    <property type="entry name" value="Peripla_BP_I"/>
</dbReference>
<gene>
    <name evidence="1" type="primary">scrR_1</name>
    <name evidence="1" type="ORF">NCTC12218_04693</name>
</gene>
<protein>
    <submittedName>
        <fullName evidence="1">Sucrose operon repressor ScrR, LacI family</fullName>
    </submittedName>
</protein>
<dbReference type="GO" id="GO:0003700">
    <property type="term" value="F:DNA-binding transcription factor activity"/>
    <property type="evidence" value="ECO:0007669"/>
    <property type="project" value="TreeGrafter"/>
</dbReference>
<dbReference type="GO" id="GO:0000976">
    <property type="term" value="F:transcription cis-regulatory region binding"/>
    <property type="evidence" value="ECO:0007669"/>
    <property type="project" value="TreeGrafter"/>
</dbReference>
<dbReference type="AlphaFoldDB" id="A0A7Z7W2B7"/>
<dbReference type="Gene3D" id="3.40.50.2300">
    <property type="match status" value="2"/>
</dbReference>
<comment type="caution">
    <text evidence="1">The sequence shown here is derived from an EMBL/GenBank/DDBJ whole genome shotgun (WGS) entry which is preliminary data.</text>
</comment>
<reference evidence="1" key="1">
    <citation type="submission" date="2018-06" db="EMBL/GenBank/DDBJ databases">
        <authorList>
            <consortium name="Pathogen Informatics"/>
            <person name="Doyle S."/>
        </authorList>
    </citation>
    <scope>NUCLEOTIDE SEQUENCE [LARGE SCALE GENOMIC DNA]</scope>
    <source>
        <strain evidence="1">NCTC12218</strain>
    </source>
</reference>